<comment type="cofactor">
    <cofactor evidence="1">
        <name>[4Fe-4S] cluster</name>
        <dbReference type="ChEBI" id="CHEBI:49883"/>
    </cofactor>
</comment>
<organism evidence="8 9">
    <name type="scientific">Streptomyces triticagri</name>
    <dbReference type="NCBI Taxonomy" id="2293568"/>
    <lineage>
        <taxon>Bacteria</taxon>
        <taxon>Bacillati</taxon>
        <taxon>Actinomycetota</taxon>
        <taxon>Actinomycetes</taxon>
        <taxon>Kitasatosporales</taxon>
        <taxon>Streptomycetaceae</taxon>
        <taxon>Streptomyces</taxon>
    </lineage>
</organism>
<evidence type="ECO:0000256" key="5">
    <source>
        <dbReference type="ARBA" id="ARBA00023014"/>
    </source>
</evidence>
<dbReference type="SMART" id="SM00729">
    <property type="entry name" value="Elp3"/>
    <property type="match status" value="1"/>
</dbReference>
<dbReference type="GO" id="GO:0051536">
    <property type="term" value="F:iron-sulfur cluster binding"/>
    <property type="evidence" value="ECO:0007669"/>
    <property type="project" value="UniProtKB-KW"/>
</dbReference>
<keyword evidence="3" id="KW-0479">Metal-binding</keyword>
<reference evidence="8 9" key="1">
    <citation type="submission" date="2018-08" db="EMBL/GenBank/DDBJ databases">
        <title>Isolation, diversity and antifungal activity of Actinobacteria from wheat.</title>
        <authorList>
            <person name="Han C."/>
        </authorList>
    </citation>
    <scope>NUCLEOTIDE SEQUENCE [LARGE SCALE GENOMIC DNA]</scope>
    <source>
        <strain evidence="8 9">NEAU-YY421</strain>
    </source>
</reference>
<dbReference type="Pfam" id="PF04055">
    <property type="entry name" value="Radical_SAM"/>
    <property type="match status" value="1"/>
</dbReference>
<dbReference type="EMBL" id="QUAK01000213">
    <property type="protein sequence ID" value="RFU83255.1"/>
    <property type="molecule type" value="Genomic_DNA"/>
</dbReference>
<accession>A0A372LY91</accession>
<name>A0A372LY91_9ACTN</name>
<evidence type="ECO:0000313" key="8">
    <source>
        <dbReference type="EMBL" id="RFU83255.1"/>
    </source>
</evidence>
<evidence type="ECO:0000256" key="1">
    <source>
        <dbReference type="ARBA" id="ARBA00001966"/>
    </source>
</evidence>
<dbReference type="Gene3D" id="3.40.50.280">
    <property type="entry name" value="Cobalamin-binding domain"/>
    <property type="match status" value="1"/>
</dbReference>
<dbReference type="GO" id="GO:0003824">
    <property type="term" value="F:catalytic activity"/>
    <property type="evidence" value="ECO:0007669"/>
    <property type="project" value="InterPro"/>
</dbReference>
<comment type="caution">
    <text evidence="8">The sequence shown here is derived from an EMBL/GenBank/DDBJ whole genome shotgun (WGS) entry which is preliminary data.</text>
</comment>
<dbReference type="PROSITE" id="PS51332">
    <property type="entry name" value="B12_BINDING"/>
    <property type="match status" value="1"/>
</dbReference>
<evidence type="ECO:0000259" key="6">
    <source>
        <dbReference type="PROSITE" id="PS51332"/>
    </source>
</evidence>
<sequence>MIGLAFPPLVESNFGSFYPSTAVLAGFLQSHGISTWQCDLNEEFAEFLLQPEQLEPMAAGRVAGVPVDSYTASAARWALRVPEELVDASGRHLFGAGTHTGRIVEALAVPFRIDPDAQMLRRPAVDAAQSGIFGSFYQSWGSATELPEELSLIGISVPMGPQLVPALLLARRLKAQRPHVRVVLGGPALSLMVPAELDALLVDHPEVDAVVRFDGEFPLLSLARLAEAGAWEPERVPGVSCILADGTPHAKDPAPGPNLNMLPCPVFPLDAMARLQDPVLGVTQARGCYWGKCDYCDFVELYDGSPPFRGRHPDKFVDELEHLVREHGTRRFSFVTESIPPAFARRMSKLLIERGLDITWSSFVMVDRRFDRELLELMAASGCEFLVVGMETTITRVLELVHKSADREENLRFLQEAHDAGMRLVVNLIPDLPSTTYQEALQALEDVEGLAHCLQSVSVFPFEATRSSRVGRDPEAFGLVVTESQDGNWQSQYALNHLPNTDPAMTPQQRAEVHQRYFAFADKINSADSGSSTESGLPGMSDPVRIPVEDLDVYRDADRLHCVNLRTKERITLPPAAQDRLTPWLDGRPFTLGELTTAHGERVAELLVANLLRAGLLQRRTATRDEAVTHG</sequence>
<feature type="domain" description="Radical SAM core" evidence="7">
    <location>
        <begin position="274"/>
        <end position="498"/>
    </location>
</feature>
<dbReference type="GO" id="GO:0031419">
    <property type="term" value="F:cobalamin binding"/>
    <property type="evidence" value="ECO:0007669"/>
    <property type="project" value="InterPro"/>
</dbReference>
<keyword evidence="2" id="KW-0949">S-adenosyl-L-methionine</keyword>
<dbReference type="SUPFAM" id="SSF102114">
    <property type="entry name" value="Radical SAM enzymes"/>
    <property type="match status" value="1"/>
</dbReference>
<keyword evidence="5" id="KW-0411">Iron-sulfur</keyword>
<dbReference type="SFLD" id="SFLDG01082">
    <property type="entry name" value="B12-binding_domain_containing"/>
    <property type="match status" value="1"/>
</dbReference>
<dbReference type="Gene3D" id="3.20.20.70">
    <property type="entry name" value="Aldolase class I"/>
    <property type="match status" value="1"/>
</dbReference>
<gene>
    <name evidence="8" type="ORF">DY218_28755</name>
</gene>
<proteinExistence type="predicted"/>
<dbReference type="InterPro" id="IPR051198">
    <property type="entry name" value="BchE-like"/>
</dbReference>
<dbReference type="Proteomes" id="UP000263094">
    <property type="component" value="Unassembled WGS sequence"/>
</dbReference>
<keyword evidence="4" id="KW-0408">Iron</keyword>
<protein>
    <submittedName>
        <fullName evidence="8">Radical SAM protein</fullName>
    </submittedName>
</protein>
<dbReference type="PANTHER" id="PTHR43409">
    <property type="entry name" value="ANAEROBIC MAGNESIUM-PROTOPORPHYRIN IX MONOMETHYL ESTER CYCLASE-RELATED"/>
    <property type="match status" value="1"/>
</dbReference>
<evidence type="ECO:0000256" key="3">
    <source>
        <dbReference type="ARBA" id="ARBA00022723"/>
    </source>
</evidence>
<dbReference type="GO" id="GO:0005829">
    <property type="term" value="C:cytosol"/>
    <property type="evidence" value="ECO:0007669"/>
    <property type="project" value="TreeGrafter"/>
</dbReference>
<dbReference type="AlphaFoldDB" id="A0A372LY91"/>
<evidence type="ECO:0000256" key="4">
    <source>
        <dbReference type="ARBA" id="ARBA00023004"/>
    </source>
</evidence>
<dbReference type="InterPro" id="IPR006158">
    <property type="entry name" value="Cobalamin-bd"/>
</dbReference>
<evidence type="ECO:0000256" key="2">
    <source>
        <dbReference type="ARBA" id="ARBA00022691"/>
    </source>
</evidence>
<keyword evidence="9" id="KW-1185">Reference proteome</keyword>
<dbReference type="InterPro" id="IPR013785">
    <property type="entry name" value="Aldolase_TIM"/>
</dbReference>
<dbReference type="GO" id="GO:0046872">
    <property type="term" value="F:metal ion binding"/>
    <property type="evidence" value="ECO:0007669"/>
    <property type="project" value="UniProtKB-KW"/>
</dbReference>
<dbReference type="InterPro" id="IPR006638">
    <property type="entry name" value="Elp3/MiaA/NifB-like_rSAM"/>
</dbReference>
<dbReference type="InterPro" id="IPR007197">
    <property type="entry name" value="rSAM"/>
</dbReference>
<evidence type="ECO:0000313" key="9">
    <source>
        <dbReference type="Proteomes" id="UP000263094"/>
    </source>
</evidence>
<dbReference type="PROSITE" id="PS51918">
    <property type="entry name" value="RADICAL_SAM"/>
    <property type="match status" value="1"/>
</dbReference>
<dbReference type="SFLD" id="SFLDS00029">
    <property type="entry name" value="Radical_SAM"/>
    <property type="match status" value="1"/>
</dbReference>
<evidence type="ECO:0000259" key="7">
    <source>
        <dbReference type="PROSITE" id="PS51918"/>
    </source>
</evidence>
<dbReference type="InterPro" id="IPR058240">
    <property type="entry name" value="rSAM_sf"/>
</dbReference>
<feature type="domain" description="B12-binding" evidence="6">
    <location>
        <begin position="152"/>
        <end position="233"/>
    </location>
</feature>
<dbReference type="PANTHER" id="PTHR43409:SF7">
    <property type="entry name" value="BLL1977 PROTEIN"/>
    <property type="match status" value="1"/>
</dbReference>